<comment type="caution">
    <text evidence="3">The sequence shown here is derived from an EMBL/GenBank/DDBJ whole genome shotgun (WGS) entry which is preliminary data.</text>
</comment>
<proteinExistence type="predicted"/>
<evidence type="ECO:0000256" key="1">
    <source>
        <dbReference type="ARBA" id="ARBA00012344"/>
    </source>
</evidence>
<dbReference type="CDD" id="cd06661">
    <property type="entry name" value="GGCT_like"/>
    <property type="match status" value="1"/>
</dbReference>
<name>A0A158CGY9_9BURK</name>
<sequence length="248" mass="27325">MIVSGVPQRELAHSEEPNPSPLLTRKLLEEGSIDALVAIDSPGMRMLTEADRLASLRETLSLRPLGDVWIFGYGSLIWNAAIDAVERRVARIDGWHRSFCLSITALRATVDRPGLMLALDRGGSCHGAAYRLADDDVERELQLLWRREMICGAYMPRWVDLKGIDGEFLGSAITFTIDTTVPQYAGDLDQDAVVHRLATASGGLGSSRDYLFRTCEGLRANGLRDEELEYLASLVQIAHEDDGLLSLA</sequence>
<evidence type="ECO:0000313" key="3">
    <source>
        <dbReference type="EMBL" id="SAK81595.1"/>
    </source>
</evidence>
<accession>A0A158CGY9</accession>
<dbReference type="InterPro" id="IPR013024">
    <property type="entry name" value="GGCT-like"/>
</dbReference>
<reference evidence="3" key="1">
    <citation type="submission" date="2016-01" db="EMBL/GenBank/DDBJ databases">
        <authorList>
            <person name="Peeters C."/>
        </authorList>
    </citation>
    <scope>NUCLEOTIDE SEQUENCE [LARGE SCALE GENOMIC DNA]</scope>
    <source>
        <strain evidence="3">LMG 29326</strain>
    </source>
</reference>
<dbReference type="GO" id="GO:0005737">
    <property type="term" value="C:cytoplasm"/>
    <property type="evidence" value="ECO:0007669"/>
    <property type="project" value="TreeGrafter"/>
</dbReference>
<keyword evidence="2" id="KW-0456">Lyase</keyword>
<dbReference type="PANTHER" id="PTHR12192:SF2">
    <property type="entry name" value="GLUTATHIONE-SPECIFIC GAMMA-GLUTAMYLCYCLOTRANSFERASE 2"/>
    <property type="match status" value="1"/>
</dbReference>
<evidence type="ECO:0000256" key="2">
    <source>
        <dbReference type="ARBA" id="ARBA00023239"/>
    </source>
</evidence>
<dbReference type="OrthoDB" id="9795692at2"/>
<protein>
    <recommendedName>
        <fullName evidence="1">glutathione-specific gamma-glutamylcyclotransferase</fullName>
        <ecNumber evidence="1">4.3.2.7</ecNumber>
    </recommendedName>
</protein>
<dbReference type="GO" id="GO:0061928">
    <property type="term" value="F:glutathione specific gamma-glutamylcyclotransferase activity"/>
    <property type="evidence" value="ECO:0007669"/>
    <property type="project" value="UniProtKB-EC"/>
</dbReference>
<dbReference type="Proteomes" id="UP000054978">
    <property type="component" value="Unassembled WGS sequence"/>
</dbReference>
<dbReference type="PANTHER" id="PTHR12192">
    <property type="entry name" value="CATION TRANSPORT PROTEIN CHAC-RELATED"/>
    <property type="match status" value="1"/>
</dbReference>
<dbReference type="Pfam" id="PF04752">
    <property type="entry name" value="ChaC"/>
    <property type="match status" value="1"/>
</dbReference>
<dbReference type="STRING" id="1777144.AWB83_04329"/>
<dbReference type="Gene3D" id="3.10.490.10">
    <property type="entry name" value="Gamma-glutamyl cyclotransferase-like"/>
    <property type="match status" value="1"/>
</dbReference>
<gene>
    <name evidence="3" type="ORF">AWB83_04329</name>
</gene>
<dbReference type="GO" id="GO:0006751">
    <property type="term" value="P:glutathione catabolic process"/>
    <property type="evidence" value="ECO:0007669"/>
    <property type="project" value="InterPro"/>
</dbReference>
<dbReference type="EC" id="4.3.2.7" evidence="1"/>
<dbReference type="EMBL" id="FCOB02000021">
    <property type="protein sequence ID" value="SAK81595.1"/>
    <property type="molecule type" value="Genomic_DNA"/>
</dbReference>
<dbReference type="AlphaFoldDB" id="A0A158CGY9"/>
<dbReference type="SUPFAM" id="SSF110857">
    <property type="entry name" value="Gamma-glutamyl cyclotransferase-like"/>
    <property type="match status" value="1"/>
</dbReference>
<dbReference type="InterPro" id="IPR006840">
    <property type="entry name" value="ChaC"/>
</dbReference>
<dbReference type="InterPro" id="IPR036568">
    <property type="entry name" value="GGCT-like_sf"/>
</dbReference>
<keyword evidence="4" id="KW-1185">Reference proteome</keyword>
<evidence type="ECO:0000313" key="4">
    <source>
        <dbReference type="Proteomes" id="UP000054978"/>
    </source>
</evidence>
<organism evidence="3 4">
    <name type="scientific">Caballeronia ptereochthonis</name>
    <dbReference type="NCBI Taxonomy" id="1777144"/>
    <lineage>
        <taxon>Bacteria</taxon>
        <taxon>Pseudomonadati</taxon>
        <taxon>Pseudomonadota</taxon>
        <taxon>Betaproteobacteria</taxon>
        <taxon>Burkholderiales</taxon>
        <taxon>Burkholderiaceae</taxon>
        <taxon>Caballeronia</taxon>
    </lineage>
</organism>